<name>C5LFY1_PERM5</name>
<accession>C5LFY1</accession>
<dbReference type="InterPro" id="IPR050300">
    <property type="entry name" value="GDXG_lipolytic_enzyme"/>
</dbReference>
<dbReference type="GO" id="GO:0016787">
    <property type="term" value="F:hydrolase activity"/>
    <property type="evidence" value="ECO:0007669"/>
    <property type="project" value="UniProtKB-KW"/>
</dbReference>
<dbReference type="RefSeq" id="XP_002772546.1">
    <property type="nucleotide sequence ID" value="XM_002772500.1"/>
</dbReference>
<dbReference type="AlphaFoldDB" id="C5LFY1"/>
<gene>
    <name evidence="3" type="ORF">Pmar_PMAR001870</name>
</gene>
<sequence length="373" mass="41501">MSATAASTIPRSYYPSQFARNVLKTTLKRMANNFAQNERVFWHDRAVIDSISKDIGQRGTWKERCNLSFAQVSPYCTAHVLEARKPAKNSLSKWLLYLHGGYFCLFSPEYYYEVASKLAEESGCQGVIIPHYRRPPEHNAPAALEDCVSTYRWMRSEGLAQQVAVAGDSAGGNLGAALMLLTQDQPPEACCLLSPYLDLTNGSDSYQINKDTDPIVSDELNHKVAWIYLQGALDYDSLKKDCRVSQPSACQSRVAKFHVAAQNPLASPVYASNLPEVFKNTPLQIQASLSEALLSDSVRFYSKVTGMAMPSTEELVRHNEYIEFDSPQGHVLELFPKEGHAFPVTAPKRADSQKALQSTSAFFRNALNTNKLD</sequence>
<dbReference type="SUPFAM" id="SSF53474">
    <property type="entry name" value="alpha/beta-Hydrolases"/>
    <property type="match status" value="1"/>
</dbReference>
<evidence type="ECO:0000313" key="4">
    <source>
        <dbReference type="Proteomes" id="UP000007800"/>
    </source>
</evidence>
<dbReference type="EMBL" id="GG681697">
    <property type="protein sequence ID" value="EER04362.1"/>
    <property type="molecule type" value="Genomic_DNA"/>
</dbReference>
<dbReference type="Pfam" id="PF07859">
    <property type="entry name" value="Abhydrolase_3"/>
    <property type="match status" value="1"/>
</dbReference>
<evidence type="ECO:0000259" key="2">
    <source>
        <dbReference type="Pfam" id="PF07859"/>
    </source>
</evidence>
<dbReference type="PANTHER" id="PTHR48081">
    <property type="entry name" value="AB HYDROLASE SUPERFAMILY PROTEIN C4A8.06C"/>
    <property type="match status" value="1"/>
</dbReference>
<organism evidence="4">
    <name type="scientific">Perkinsus marinus (strain ATCC 50983 / TXsc)</name>
    <dbReference type="NCBI Taxonomy" id="423536"/>
    <lineage>
        <taxon>Eukaryota</taxon>
        <taxon>Sar</taxon>
        <taxon>Alveolata</taxon>
        <taxon>Perkinsozoa</taxon>
        <taxon>Perkinsea</taxon>
        <taxon>Perkinsida</taxon>
        <taxon>Perkinsidae</taxon>
        <taxon>Perkinsus</taxon>
    </lineage>
</organism>
<dbReference type="GeneID" id="9037015"/>
<dbReference type="InParanoid" id="C5LFY1"/>
<dbReference type="OMA" id="PPEACCL"/>
<evidence type="ECO:0000256" key="1">
    <source>
        <dbReference type="ARBA" id="ARBA00022801"/>
    </source>
</evidence>
<dbReference type="InterPro" id="IPR013094">
    <property type="entry name" value="AB_hydrolase_3"/>
</dbReference>
<proteinExistence type="predicted"/>
<keyword evidence="1" id="KW-0378">Hydrolase</keyword>
<dbReference type="Gene3D" id="3.40.50.1820">
    <property type="entry name" value="alpha/beta hydrolase"/>
    <property type="match status" value="1"/>
</dbReference>
<dbReference type="Proteomes" id="UP000007800">
    <property type="component" value="Unassembled WGS sequence"/>
</dbReference>
<evidence type="ECO:0000313" key="3">
    <source>
        <dbReference type="EMBL" id="EER04362.1"/>
    </source>
</evidence>
<keyword evidence="4" id="KW-1185">Reference proteome</keyword>
<dbReference type="PANTHER" id="PTHR48081:SF8">
    <property type="entry name" value="ALPHA_BETA HYDROLASE FOLD-3 DOMAIN-CONTAINING PROTEIN-RELATED"/>
    <property type="match status" value="1"/>
</dbReference>
<feature type="domain" description="Alpha/beta hydrolase fold-3" evidence="2">
    <location>
        <begin position="95"/>
        <end position="234"/>
    </location>
</feature>
<dbReference type="OrthoDB" id="408631at2759"/>
<protein>
    <submittedName>
        <fullName evidence="3">Esterase, putative</fullName>
    </submittedName>
</protein>
<reference evidence="3 4" key="1">
    <citation type="submission" date="2008-07" db="EMBL/GenBank/DDBJ databases">
        <authorList>
            <person name="El-Sayed N."/>
            <person name="Caler E."/>
            <person name="Inman J."/>
            <person name="Amedeo P."/>
            <person name="Hass B."/>
            <person name="Wortman J."/>
        </authorList>
    </citation>
    <scope>NUCLEOTIDE SEQUENCE [LARGE SCALE GENOMIC DNA]</scope>
    <source>
        <strain evidence="4">ATCC 50983 / TXsc</strain>
    </source>
</reference>
<dbReference type="InterPro" id="IPR029058">
    <property type="entry name" value="AB_hydrolase_fold"/>
</dbReference>